<keyword evidence="2" id="KW-1185">Reference proteome</keyword>
<sequence>MSPRNLSSKVWGQWSRLVVNRDTPKKLKYTTSDLAPLNIKLVSGNDTNDFSWFEPWDNLGNLTLTEPESLNKLPTLDLEADEKLDVRTRQQRHHSYCYALWYAIQDRTESYSDLADFPRTHPGVSLSRIRPWSKIEYVTPLAIEMLSLINHLPSEENEFYKVDRIHAPGYPFTWGWSPLSLEEFCVRDRDSQETLHPHLQMAIFNLDCPDEDSILASELSALVQIIGIRSRQPTFSGTPNIAALLISFFGARQVRVIQAFYSEGNFKDEGKEEKDGEPKLTVMLEKAIELVAEDRNENEERMDEIIRWMACNPSF</sequence>
<reference evidence="1 2" key="1">
    <citation type="journal article" date="2015" name="Mol. Plant Microbe Interact.">
        <title>Genome, transcriptome, and functional analyses of Penicillium expansum provide new insights into secondary metabolism and pathogenicity.</title>
        <authorList>
            <person name="Ballester A.R."/>
            <person name="Marcet-Houben M."/>
            <person name="Levin E."/>
            <person name="Sela N."/>
            <person name="Selma-Lazaro C."/>
            <person name="Carmona L."/>
            <person name="Wisniewski M."/>
            <person name="Droby S."/>
            <person name="Gonzalez-Candelas L."/>
            <person name="Gabaldon T."/>
        </authorList>
    </citation>
    <scope>NUCLEOTIDE SEQUENCE [LARGE SCALE GENOMIC DNA]</scope>
    <source>
        <strain evidence="1 2">PHI-1</strain>
    </source>
</reference>
<gene>
    <name evidence="1" type="ORF">PITC_079900</name>
</gene>
<organism evidence="1 2">
    <name type="scientific">Penicillium italicum</name>
    <name type="common">Blue mold</name>
    <dbReference type="NCBI Taxonomy" id="40296"/>
    <lineage>
        <taxon>Eukaryota</taxon>
        <taxon>Fungi</taxon>
        <taxon>Dikarya</taxon>
        <taxon>Ascomycota</taxon>
        <taxon>Pezizomycotina</taxon>
        <taxon>Eurotiomycetes</taxon>
        <taxon>Eurotiomycetidae</taxon>
        <taxon>Eurotiales</taxon>
        <taxon>Aspergillaceae</taxon>
        <taxon>Penicillium</taxon>
    </lineage>
</organism>
<comment type="caution">
    <text evidence="1">The sequence shown here is derived from an EMBL/GenBank/DDBJ whole genome shotgun (WGS) entry which is preliminary data.</text>
</comment>
<name>A0A0A2KFF3_PENIT</name>
<dbReference type="OMA" id="RQVRVIQ"/>
<evidence type="ECO:0000313" key="2">
    <source>
        <dbReference type="Proteomes" id="UP000030104"/>
    </source>
</evidence>
<dbReference type="Proteomes" id="UP000030104">
    <property type="component" value="Unassembled WGS sequence"/>
</dbReference>
<dbReference type="AlphaFoldDB" id="A0A0A2KFF3"/>
<dbReference type="EMBL" id="JQGA01001402">
    <property type="protein sequence ID" value="KGO66562.1"/>
    <property type="molecule type" value="Genomic_DNA"/>
</dbReference>
<evidence type="ECO:0000313" key="1">
    <source>
        <dbReference type="EMBL" id="KGO66562.1"/>
    </source>
</evidence>
<dbReference type="OrthoDB" id="4453902at2759"/>
<dbReference type="HOGENOM" id="CLU_883096_0_0_1"/>
<proteinExistence type="predicted"/>
<accession>A0A0A2KFF3</accession>
<protein>
    <submittedName>
        <fullName evidence="1">Uncharacterized protein</fullName>
    </submittedName>
</protein>